<protein>
    <recommendedName>
        <fullName evidence="3">Phage gp6-like head-tail connector protein</fullName>
    </recommendedName>
</protein>
<dbReference type="RefSeq" id="WP_162371566.1">
    <property type="nucleotide sequence ID" value="NZ_JAAEEH010000071.1"/>
</dbReference>
<dbReference type="Proteomes" id="UP000461585">
    <property type="component" value="Unassembled WGS sequence"/>
</dbReference>
<proteinExistence type="predicted"/>
<accession>A0A7X5KNB9</accession>
<comment type="caution">
    <text evidence="1">The sequence shown here is derived from an EMBL/GenBank/DDBJ whole genome shotgun (WGS) entry which is preliminary data.</text>
</comment>
<evidence type="ECO:0008006" key="3">
    <source>
        <dbReference type="Google" id="ProtNLM"/>
    </source>
</evidence>
<gene>
    <name evidence="1" type="ORF">GXN74_14050</name>
</gene>
<reference evidence="1 2" key="1">
    <citation type="submission" date="2020-01" db="EMBL/GenBank/DDBJ databases">
        <title>Anaeroalcalibacter tamaniensis gen. nov., sp. nov., moderately halophilic strictly anaerobic fermenter bacterium from mud volcano of Taman peninsula.</title>
        <authorList>
            <person name="Frolova A."/>
            <person name="Merkel A.Y."/>
            <person name="Slobodkin A.I."/>
        </authorList>
    </citation>
    <scope>NUCLEOTIDE SEQUENCE [LARGE SCALE GENOMIC DNA]</scope>
    <source>
        <strain evidence="1 2">F-3ap</strain>
    </source>
</reference>
<evidence type="ECO:0000313" key="2">
    <source>
        <dbReference type="Proteomes" id="UP000461585"/>
    </source>
</evidence>
<evidence type="ECO:0000313" key="1">
    <source>
        <dbReference type="EMBL" id="NDL68851.1"/>
    </source>
</evidence>
<organism evidence="1 2">
    <name type="scientific">Anaerotalea alkaliphila</name>
    <dbReference type="NCBI Taxonomy" id="2662126"/>
    <lineage>
        <taxon>Bacteria</taxon>
        <taxon>Bacillati</taxon>
        <taxon>Bacillota</taxon>
        <taxon>Clostridia</taxon>
        <taxon>Eubacteriales</taxon>
        <taxon>Anaerotalea</taxon>
    </lineage>
</organism>
<dbReference type="AlphaFoldDB" id="A0A7X5KNB9"/>
<dbReference type="EMBL" id="JAAEEH010000071">
    <property type="protein sequence ID" value="NDL68851.1"/>
    <property type="molecule type" value="Genomic_DNA"/>
</dbReference>
<name>A0A7X5KNB9_9FIRM</name>
<sequence>MADSTLLADVRNYLDITWEDDAGDLKLSGIIDRGVNYIDGIAGSAQDYQLEDKARELLFDYCRYARSNALEDFQKNFLHELLALQISKEVEAYEAAETDVQ</sequence>
<keyword evidence="2" id="KW-1185">Reference proteome</keyword>